<dbReference type="RefSeq" id="WP_279338194.1">
    <property type="nucleotide sequence ID" value="NZ_CP121683.1"/>
</dbReference>
<proteinExistence type="predicted"/>
<keyword evidence="2" id="KW-1185">Reference proteome</keyword>
<sequence>MGKTGTGSEKDPVPPRTLLQRFTDVVKLAGAACYLVYNALRLHQGDR</sequence>
<dbReference type="EMBL" id="CP121683">
    <property type="protein sequence ID" value="WGD45142.1"/>
    <property type="molecule type" value="Genomic_DNA"/>
</dbReference>
<geneLocation type="plasmid" evidence="1 2">
    <name>punmamed2</name>
</geneLocation>
<accession>A0ABY8KFP6</accession>
<keyword evidence="1" id="KW-0614">Plasmid</keyword>
<protein>
    <submittedName>
        <fullName evidence="1">Uncharacterized protein</fullName>
    </submittedName>
</protein>
<evidence type="ECO:0000313" key="1">
    <source>
        <dbReference type="EMBL" id="WGD45142.1"/>
    </source>
</evidence>
<organism evidence="1 2">
    <name type="scientific">Streptomyces cathayae</name>
    <dbReference type="NCBI Taxonomy" id="3031124"/>
    <lineage>
        <taxon>Bacteria</taxon>
        <taxon>Bacillati</taxon>
        <taxon>Actinomycetota</taxon>
        <taxon>Actinomycetes</taxon>
        <taxon>Kitasatosporales</taxon>
        <taxon>Streptomycetaceae</taxon>
        <taxon>Streptomyces</taxon>
    </lineage>
</organism>
<dbReference type="Proteomes" id="UP001216440">
    <property type="component" value="Plasmid punmamed2"/>
</dbReference>
<reference evidence="1 2" key="1">
    <citation type="submission" date="2023-03" db="EMBL/GenBank/DDBJ databases">
        <authorList>
            <person name="Mo P."/>
        </authorList>
    </citation>
    <scope>NUCLEOTIDE SEQUENCE [LARGE SCALE GENOMIC DNA]</scope>
    <source>
        <strain evidence="1 2">HUAS 5</strain>
        <plasmid evidence="1 2">punmamed2</plasmid>
    </source>
</reference>
<gene>
    <name evidence="1" type="ORF">PYS65_34175</name>
</gene>
<name>A0ABY8KFP6_9ACTN</name>
<evidence type="ECO:0000313" key="2">
    <source>
        <dbReference type="Proteomes" id="UP001216440"/>
    </source>
</evidence>